<dbReference type="Gene3D" id="3.60.110.10">
    <property type="entry name" value="Carbon-nitrogen hydrolase"/>
    <property type="match status" value="1"/>
</dbReference>
<proteinExistence type="predicted"/>
<keyword evidence="1 3" id="KW-0378">Hydrolase</keyword>
<evidence type="ECO:0000313" key="3">
    <source>
        <dbReference type="EMBL" id="PQO35204.1"/>
    </source>
</evidence>
<dbReference type="PANTHER" id="PTHR23088:SF27">
    <property type="entry name" value="DEAMINATED GLUTATHIONE AMIDASE"/>
    <property type="match status" value="1"/>
</dbReference>
<dbReference type="Pfam" id="PF00795">
    <property type="entry name" value="CN_hydrolase"/>
    <property type="match status" value="1"/>
</dbReference>
<dbReference type="EMBL" id="PUIB01000016">
    <property type="protein sequence ID" value="PQO35204.1"/>
    <property type="molecule type" value="Genomic_DNA"/>
</dbReference>
<dbReference type="InterPro" id="IPR003010">
    <property type="entry name" value="C-N_Hydrolase"/>
</dbReference>
<comment type="caution">
    <text evidence="3">The sequence shown here is derived from an EMBL/GenBank/DDBJ whole genome shotgun (WGS) entry which is preliminary data.</text>
</comment>
<sequence length="274" mass="30290">MRNLTMSDRWIAAAVQMNAGEDKEVNLQTAERLIAEAAAQGARLVVLPELFNYLGRLEDLAEHAESLDGPTATRMRQAAQKHEIFLVAGSFAELRQGDDRVSNTSLLFDPQGKQLGLYRKMHLFDIDLPDVHVHESKYVAPGDLPSVCPTELGGLAQAICYDLRFPELPRSLNLREVACLALPAAFTAKTGAAHWEVLIRARAIENQLFVIAANQFGRYVSGIQSYGHSLIVDPWGTVLAEASGDAEEIITAEISLDKLREVRQHMPTLGHRRI</sequence>
<dbReference type="PROSITE" id="PS50263">
    <property type="entry name" value="CN_HYDROLASE"/>
    <property type="match status" value="1"/>
</dbReference>
<reference evidence="3 4" key="1">
    <citation type="submission" date="2018-02" db="EMBL/GenBank/DDBJ databases">
        <title>Comparative genomes isolates from brazilian mangrove.</title>
        <authorList>
            <person name="Araujo J.E."/>
            <person name="Taketani R.G."/>
            <person name="Silva M.C.P."/>
            <person name="Loureco M.V."/>
            <person name="Andreote F.D."/>
        </authorList>
    </citation>
    <scope>NUCLEOTIDE SEQUENCE [LARGE SCALE GENOMIC DNA]</scope>
    <source>
        <strain evidence="3 4">NAP PRIS-MGV</strain>
    </source>
</reference>
<evidence type="ECO:0000256" key="1">
    <source>
        <dbReference type="ARBA" id="ARBA00022801"/>
    </source>
</evidence>
<accession>A0A2S8FTN9</accession>
<dbReference type="GO" id="GO:0016811">
    <property type="term" value="F:hydrolase activity, acting on carbon-nitrogen (but not peptide) bonds, in linear amides"/>
    <property type="evidence" value="ECO:0007669"/>
    <property type="project" value="InterPro"/>
</dbReference>
<organism evidence="3 4">
    <name type="scientific">Blastopirellula marina</name>
    <dbReference type="NCBI Taxonomy" id="124"/>
    <lineage>
        <taxon>Bacteria</taxon>
        <taxon>Pseudomonadati</taxon>
        <taxon>Planctomycetota</taxon>
        <taxon>Planctomycetia</taxon>
        <taxon>Pirellulales</taxon>
        <taxon>Pirellulaceae</taxon>
        <taxon>Blastopirellula</taxon>
    </lineage>
</organism>
<name>A0A2S8FTN9_9BACT</name>
<dbReference type="CDD" id="cd07572">
    <property type="entry name" value="nit"/>
    <property type="match status" value="1"/>
</dbReference>
<dbReference type="SUPFAM" id="SSF56317">
    <property type="entry name" value="Carbon-nitrogen hydrolase"/>
    <property type="match status" value="1"/>
</dbReference>
<dbReference type="Proteomes" id="UP000239388">
    <property type="component" value="Unassembled WGS sequence"/>
</dbReference>
<dbReference type="PANTHER" id="PTHR23088">
    <property type="entry name" value="NITRILASE-RELATED"/>
    <property type="match status" value="1"/>
</dbReference>
<dbReference type="AlphaFoldDB" id="A0A2S8FTN9"/>
<gene>
    <name evidence="3" type="ORF">C5Y98_14745</name>
</gene>
<protein>
    <submittedName>
        <fullName evidence="3">Hydrolase</fullName>
    </submittedName>
</protein>
<dbReference type="InterPro" id="IPR036526">
    <property type="entry name" value="C-N_Hydrolase_sf"/>
</dbReference>
<dbReference type="InterPro" id="IPR045254">
    <property type="entry name" value="Nit1/2_C-N_Hydrolase"/>
</dbReference>
<feature type="domain" description="CN hydrolase" evidence="2">
    <location>
        <begin position="10"/>
        <end position="256"/>
    </location>
</feature>
<evidence type="ECO:0000313" key="4">
    <source>
        <dbReference type="Proteomes" id="UP000239388"/>
    </source>
</evidence>
<evidence type="ECO:0000259" key="2">
    <source>
        <dbReference type="PROSITE" id="PS50263"/>
    </source>
</evidence>